<feature type="region of interest" description="Disordered" evidence="1">
    <location>
        <begin position="198"/>
        <end position="277"/>
    </location>
</feature>
<organism evidence="2 3">
    <name type="scientific">Volvox africanus</name>
    <dbReference type="NCBI Taxonomy" id="51714"/>
    <lineage>
        <taxon>Eukaryota</taxon>
        <taxon>Viridiplantae</taxon>
        <taxon>Chlorophyta</taxon>
        <taxon>core chlorophytes</taxon>
        <taxon>Chlorophyceae</taxon>
        <taxon>CS clade</taxon>
        <taxon>Chlamydomonadales</taxon>
        <taxon>Volvocaceae</taxon>
        <taxon>Volvox</taxon>
    </lineage>
</organism>
<feature type="compositionally biased region" description="Pro residues" evidence="1">
    <location>
        <begin position="388"/>
        <end position="400"/>
    </location>
</feature>
<feature type="compositionally biased region" description="Low complexity" evidence="1">
    <location>
        <begin position="433"/>
        <end position="442"/>
    </location>
</feature>
<evidence type="ECO:0000313" key="3">
    <source>
        <dbReference type="Proteomes" id="UP000747399"/>
    </source>
</evidence>
<reference evidence="2" key="1">
    <citation type="journal article" date="2021" name="Proc. Natl. Acad. Sci. U.S.A.">
        <title>Three genomes in the algal genus Volvox reveal the fate of a haploid sex-determining region after a transition to homothallism.</title>
        <authorList>
            <person name="Yamamoto K."/>
            <person name="Hamaji T."/>
            <person name="Kawai-Toyooka H."/>
            <person name="Matsuzaki R."/>
            <person name="Takahashi F."/>
            <person name="Nishimura Y."/>
            <person name="Kawachi M."/>
            <person name="Noguchi H."/>
            <person name="Minakuchi Y."/>
            <person name="Umen J.G."/>
            <person name="Toyoda A."/>
            <person name="Nozaki H."/>
        </authorList>
    </citation>
    <scope>NUCLEOTIDE SEQUENCE</scope>
    <source>
        <strain evidence="2">NIES-3780</strain>
    </source>
</reference>
<feature type="region of interest" description="Disordered" evidence="1">
    <location>
        <begin position="423"/>
        <end position="501"/>
    </location>
</feature>
<accession>A0A8J4ETP6</accession>
<dbReference type="Proteomes" id="UP000747399">
    <property type="component" value="Unassembled WGS sequence"/>
</dbReference>
<gene>
    <name evidence="2" type="ORF">Vafri_3444</name>
</gene>
<dbReference type="EMBL" id="BNCO01000003">
    <property type="protein sequence ID" value="GIL46451.1"/>
    <property type="molecule type" value="Genomic_DNA"/>
</dbReference>
<proteinExistence type="predicted"/>
<evidence type="ECO:0000313" key="2">
    <source>
        <dbReference type="EMBL" id="GIL46451.1"/>
    </source>
</evidence>
<feature type="region of interest" description="Disordered" evidence="1">
    <location>
        <begin position="1"/>
        <end position="20"/>
    </location>
</feature>
<protein>
    <submittedName>
        <fullName evidence="2">Uncharacterized protein</fullName>
    </submittedName>
</protein>
<name>A0A8J4ETP6_9CHLO</name>
<feature type="compositionally biased region" description="Basic residues" evidence="1">
    <location>
        <begin position="58"/>
        <end position="71"/>
    </location>
</feature>
<feature type="compositionally biased region" description="Polar residues" evidence="1">
    <location>
        <begin position="469"/>
        <end position="484"/>
    </location>
</feature>
<evidence type="ECO:0000256" key="1">
    <source>
        <dbReference type="SAM" id="MobiDB-lite"/>
    </source>
</evidence>
<sequence>MDDHATRHSQRAMAGRAKVIRQDYVPPDTRIIGPDGTLRILGRRAEAMDPVMAFHKFNPSRRNPKNGKRLKSGASGTKTSQRDGGAAALPFGRKATKGSAGAGGGLIGGILRGPMEVLGRIPVMNMLVTAVLAHRVWSFVARRFFGGGGGGSGAAARIGDRQLAKYGGEYDNNDNEEDEDDDLDERAEELLEQMQHASMLPTMLRSSLPRPHRTSLAKRAAQQYHSRPRGYRTAHQMIHGGPAPATTNGVLGASNRGGSNKAGQAAGGPGRRQAQRRQLGKLEKMDLIVRQQVRAAMLAQQRQQEYLLQQEVQLGALEAGPGYDARSRALSVAQGAADHAARQLPLPLIQRQQQHVDNKQASSGPLVLAGMCPTAAGTVPPLHRLQPGMPPPPAFQPLPPELRARLQGKRQPGAATMAPAFKAAAAGPPPSAPQAAAQLPCANSDPDLGEAAAAGPGSSGNGSGETAENENTSRAKCQGQQQGQDEAPIGDDAAALTNETLQDSEVKIMVPRVARSLRNAVKAVDGRVGT</sequence>
<keyword evidence="3" id="KW-1185">Reference proteome</keyword>
<dbReference type="AlphaFoldDB" id="A0A8J4ETP6"/>
<feature type="region of interest" description="Disordered" evidence="1">
    <location>
        <begin position="56"/>
        <end position="100"/>
    </location>
</feature>
<feature type="region of interest" description="Disordered" evidence="1">
    <location>
        <begin position="379"/>
        <end position="400"/>
    </location>
</feature>
<comment type="caution">
    <text evidence="2">The sequence shown here is derived from an EMBL/GenBank/DDBJ whole genome shotgun (WGS) entry which is preliminary data.</text>
</comment>